<feature type="compositionally biased region" description="Basic residues" evidence="1">
    <location>
        <begin position="26"/>
        <end position="38"/>
    </location>
</feature>
<feature type="region of interest" description="Disordered" evidence="1">
    <location>
        <begin position="1"/>
        <end position="38"/>
    </location>
</feature>
<sequence length="102" mass="11323">MEAAHKDAAELQLSAAADVPVNRVGHSTKPKKWKQRKHAKENSKCIHCGKTNNPSEKCRLKDAICHHCKAKGHIDAICRKLKSVHCMEEEVSVINTVETGDN</sequence>
<evidence type="ECO:0000313" key="2">
    <source>
        <dbReference type="EMBL" id="KAH3711528.1"/>
    </source>
</evidence>
<protein>
    <submittedName>
        <fullName evidence="2">Uncharacterized protein</fullName>
    </submittedName>
</protein>
<name>A0A9D4BXB1_DREPO</name>
<evidence type="ECO:0000256" key="1">
    <source>
        <dbReference type="SAM" id="MobiDB-lite"/>
    </source>
</evidence>
<dbReference type="Proteomes" id="UP000828390">
    <property type="component" value="Unassembled WGS sequence"/>
</dbReference>
<dbReference type="EMBL" id="JAIWYP010000014">
    <property type="protein sequence ID" value="KAH3711528.1"/>
    <property type="molecule type" value="Genomic_DNA"/>
</dbReference>
<dbReference type="AlphaFoldDB" id="A0A9D4BXB1"/>
<proteinExistence type="predicted"/>
<gene>
    <name evidence="2" type="ORF">DPMN_071197</name>
</gene>
<keyword evidence="3" id="KW-1185">Reference proteome</keyword>
<accession>A0A9D4BXB1</accession>
<reference evidence="2" key="2">
    <citation type="submission" date="2020-11" db="EMBL/GenBank/DDBJ databases">
        <authorList>
            <person name="McCartney M.A."/>
            <person name="Auch B."/>
            <person name="Kono T."/>
            <person name="Mallez S."/>
            <person name="Becker A."/>
            <person name="Gohl D.M."/>
            <person name="Silverstein K.A.T."/>
            <person name="Koren S."/>
            <person name="Bechman K.B."/>
            <person name="Herman A."/>
            <person name="Abrahante J.E."/>
            <person name="Garbe J."/>
        </authorList>
    </citation>
    <scope>NUCLEOTIDE SEQUENCE</scope>
    <source>
        <strain evidence="2">Duluth1</strain>
        <tissue evidence="2">Whole animal</tissue>
    </source>
</reference>
<reference evidence="2" key="1">
    <citation type="journal article" date="2019" name="bioRxiv">
        <title>The Genome of the Zebra Mussel, Dreissena polymorpha: A Resource for Invasive Species Research.</title>
        <authorList>
            <person name="McCartney M.A."/>
            <person name="Auch B."/>
            <person name="Kono T."/>
            <person name="Mallez S."/>
            <person name="Zhang Y."/>
            <person name="Obille A."/>
            <person name="Becker A."/>
            <person name="Abrahante J.E."/>
            <person name="Garbe J."/>
            <person name="Badalamenti J.P."/>
            <person name="Herman A."/>
            <person name="Mangelson H."/>
            <person name="Liachko I."/>
            <person name="Sullivan S."/>
            <person name="Sone E.D."/>
            <person name="Koren S."/>
            <person name="Silverstein K.A.T."/>
            <person name="Beckman K.B."/>
            <person name="Gohl D.M."/>
        </authorList>
    </citation>
    <scope>NUCLEOTIDE SEQUENCE</scope>
    <source>
        <strain evidence="2">Duluth1</strain>
        <tissue evidence="2">Whole animal</tissue>
    </source>
</reference>
<comment type="caution">
    <text evidence="2">The sequence shown here is derived from an EMBL/GenBank/DDBJ whole genome shotgun (WGS) entry which is preliminary data.</text>
</comment>
<organism evidence="2 3">
    <name type="scientific">Dreissena polymorpha</name>
    <name type="common">Zebra mussel</name>
    <name type="synonym">Mytilus polymorpha</name>
    <dbReference type="NCBI Taxonomy" id="45954"/>
    <lineage>
        <taxon>Eukaryota</taxon>
        <taxon>Metazoa</taxon>
        <taxon>Spiralia</taxon>
        <taxon>Lophotrochozoa</taxon>
        <taxon>Mollusca</taxon>
        <taxon>Bivalvia</taxon>
        <taxon>Autobranchia</taxon>
        <taxon>Heteroconchia</taxon>
        <taxon>Euheterodonta</taxon>
        <taxon>Imparidentia</taxon>
        <taxon>Neoheterodontei</taxon>
        <taxon>Myida</taxon>
        <taxon>Dreissenoidea</taxon>
        <taxon>Dreissenidae</taxon>
        <taxon>Dreissena</taxon>
    </lineage>
</organism>
<evidence type="ECO:0000313" key="3">
    <source>
        <dbReference type="Proteomes" id="UP000828390"/>
    </source>
</evidence>